<evidence type="ECO:0000256" key="3">
    <source>
        <dbReference type="ARBA" id="ARBA00022741"/>
    </source>
</evidence>
<comment type="caution">
    <text evidence="6">The sequence shown here is derived from an EMBL/GenBank/DDBJ whole genome shotgun (WGS) entry which is preliminary data.</text>
</comment>
<dbReference type="RefSeq" id="WP_194700863.1">
    <property type="nucleotide sequence ID" value="NZ_JADKNH010000003.1"/>
</dbReference>
<proteinExistence type="predicted"/>
<dbReference type="EC" id="6.3.2.2" evidence="1"/>
<dbReference type="Proteomes" id="UP000614200">
    <property type="component" value="Unassembled WGS sequence"/>
</dbReference>
<dbReference type="Gene3D" id="3.30.590.20">
    <property type="match status" value="1"/>
</dbReference>
<name>A0ABR9ZQ96_9FIRM</name>
<keyword evidence="2 6" id="KW-0436">Ligase</keyword>
<keyword evidence="4" id="KW-0067">ATP-binding</keyword>
<dbReference type="EMBL" id="JADKNH010000003">
    <property type="protein sequence ID" value="MBF4692622.1"/>
    <property type="molecule type" value="Genomic_DNA"/>
</dbReference>
<evidence type="ECO:0000256" key="5">
    <source>
        <dbReference type="ARBA" id="ARBA00048819"/>
    </source>
</evidence>
<gene>
    <name evidence="6" type="ORF">ISU02_05810</name>
</gene>
<sequence>MKSSKTILMDYFKSGEKASKKIGVEFEHFLVSKADLRSYEYFEKNGQKQLMHNLISLGWQVAYAEGDDVFNAVKAGNMVSFEPGGQVEISIKPFEHIADIEAEYLSVKKEIEGILSDDQSLISLGYHPKTKIETLPLLPKKRYEFMYDELHRRGKLARNMMKGTASTQVSIDYENEKDFIKKYRVANFLAPFIARLFDASPIFEGEIYTSKNLRVKIWDHTDVDRCKMPKGTMEGQFDYEAYCNYILNSEPILMIDDKDSYRTDHRTVADLDQEHRLSKEQLIHATTMVFPDIRVKHFLEIRVADALPWPHSLAVPALIKGIFYNEENLNKYFKWSLNLDDNVISKWNDHVKKSYAFELECLHLPQTCNAFIEGLIDDAAKGLSSDEKSILLRFKALIQNHESYSEYLKTIYLKDQTLFKEVIISGGEHVQF</sequence>
<protein>
    <recommendedName>
        <fullName evidence="1">glutamate--cysteine ligase</fullName>
        <ecNumber evidence="1">6.3.2.2</ecNumber>
    </recommendedName>
</protein>
<evidence type="ECO:0000313" key="6">
    <source>
        <dbReference type="EMBL" id="MBF4692622.1"/>
    </source>
</evidence>
<dbReference type="InterPro" id="IPR014746">
    <property type="entry name" value="Gln_synth/guanido_kin_cat_dom"/>
</dbReference>
<keyword evidence="7" id="KW-1185">Reference proteome</keyword>
<comment type="catalytic activity">
    <reaction evidence="5">
        <text>L-cysteine + L-glutamate + ATP = gamma-L-glutamyl-L-cysteine + ADP + phosphate + H(+)</text>
        <dbReference type="Rhea" id="RHEA:13285"/>
        <dbReference type="ChEBI" id="CHEBI:15378"/>
        <dbReference type="ChEBI" id="CHEBI:29985"/>
        <dbReference type="ChEBI" id="CHEBI:30616"/>
        <dbReference type="ChEBI" id="CHEBI:35235"/>
        <dbReference type="ChEBI" id="CHEBI:43474"/>
        <dbReference type="ChEBI" id="CHEBI:58173"/>
        <dbReference type="ChEBI" id="CHEBI:456216"/>
        <dbReference type="EC" id="6.3.2.2"/>
    </reaction>
</comment>
<dbReference type="InterPro" id="IPR006336">
    <property type="entry name" value="GCS2"/>
</dbReference>
<evidence type="ECO:0000256" key="2">
    <source>
        <dbReference type="ARBA" id="ARBA00022598"/>
    </source>
</evidence>
<dbReference type="PANTHER" id="PTHR34378:SF1">
    <property type="entry name" value="GLUTAMATE--CYSTEINE LIGASE, CHLOROPLASTIC"/>
    <property type="match status" value="1"/>
</dbReference>
<keyword evidence="3" id="KW-0547">Nucleotide-binding</keyword>
<accession>A0ABR9ZQ96</accession>
<dbReference type="Pfam" id="PF04107">
    <property type="entry name" value="GCS2"/>
    <property type="match status" value="1"/>
</dbReference>
<evidence type="ECO:0000256" key="1">
    <source>
        <dbReference type="ARBA" id="ARBA00012220"/>
    </source>
</evidence>
<reference evidence="6 7" key="1">
    <citation type="submission" date="2020-11" db="EMBL/GenBank/DDBJ databases">
        <title>Fusibacter basophilias sp. nov.</title>
        <authorList>
            <person name="Qiu D."/>
        </authorList>
    </citation>
    <scope>NUCLEOTIDE SEQUENCE [LARGE SCALE GENOMIC DNA]</scope>
    <source>
        <strain evidence="6 7">Q10-2</strain>
    </source>
</reference>
<evidence type="ECO:0000313" key="7">
    <source>
        <dbReference type="Proteomes" id="UP000614200"/>
    </source>
</evidence>
<dbReference type="SUPFAM" id="SSF55931">
    <property type="entry name" value="Glutamine synthetase/guanido kinase"/>
    <property type="match status" value="1"/>
</dbReference>
<dbReference type="PANTHER" id="PTHR34378">
    <property type="entry name" value="GLUTAMATE--CYSTEINE LIGASE, CHLOROPLASTIC"/>
    <property type="match status" value="1"/>
</dbReference>
<organism evidence="6 7">
    <name type="scientific">Fusibacter ferrireducens</name>
    <dbReference type="NCBI Taxonomy" id="2785058"/>
    <lineage>
        <taxon>Bacteria</taxon>
        <taxon>Bacillati</taxon>
        <taxon>Bacillota</taxon>
        <taxon>Clostridia</taxon>
        <taxon>Eubacteriales</taxon>
        <taxon>Eubacteriales Family XII. Incertae Sedis</taxon>
        <taxon>Fusibacter</taxon>
    </lineage>
</organism>
<evidence type="ECO:0000256" key="4">
    <source>
        <dbReference type="ARBA" id="ARBA00022840"/>
    </source>
</evidence>
<dbReference type="GO" id="GO:0016874">
    <property type="term" value="F:ligase activity"/>
    <property type="evidence" value="ECO:0007669"/>
    <property type="project" value="UniProtKB-KW"/>
</dbReference>
<dbReference type="InterPro" id="IPR035434">
    <property type="entry name" value="GCL_bact_plant"/>
</dbReference>